<dbReference type="EMBL" id="CR382124">
    <property type="protein sequence ID" value="CAH00620.2"/>
    <property type="molecule type" value="Genomic_DNA"/>
</dbReference>
<evidence type="ECO:0000313" key="2">
    <source>
        <dbReference type="EMBL" id="CAH00620.2"/>
    </source>
</evidence>
<dbReference type="KEGG" id="kla:KLLA0_D10395g"/>
<dbReference type="RefSeq" id="XP_453524.2">
    <property type="nucleotide sequence ID" value="XM_453524.2"/>
</dbReference>
<name>Q6CRB5_KLULA</name>
<reference evidence="2 3" key="1">
    <citation type="journal article" date="2004" name="Nature">
        <title>Genome evolution in yeasts.</title>
        <authorList>
            <consortium name="Genolevures"/>
            <person name="Dujon B."/>
            <person name="Sherman D."/>
            <person name="Fischer G."/>
            <person name="Durrens P."/>
            <person name="Casaregola S."/>
            <person name="Lafontaine I."/>
            <person name="de Montigny J."/>
            <person name="Marck C."/>
            <person name="Neuveglise C."/>
            <person name="Talla E."/>
            <person name="Goffard N."/>
            <person name="Frangeul L."/>
            <person name="Aigle M."/>
            <person name="Anthouard V."/>
            <person name="Babour A."/>
            <person name="Barbe V."/>
            <person name="Barnay S."/>
            <person name="Blanchin S."/>
            <person name="Beckerich J.M."/>
            <person name="Beyne E."/>
            <person name="Bleykasten C."/>
            <person name="Boisrame A."/>
            <person name="Boyer J."/>
            <person name="Cattolico L."/>
            <person name="Confanioleri F."/>
            <person name="de Daruvar A."/>
            <person name="Despons L."/>
            <person name="Fabre E."/>
            <person name="Fairhead C."/>
            <person name="Ferry-Dumazet H."/>
            <person name="Groppi A."/>
            <person name="Hantraye F."/>
            <person name="Hennequin C."/>
            <person name="Jauniaux N."/>
            <person name="Joyet P."/>
            <person name="Kachouri R."/>
            <person name="Kerrest A."/>
            <person name="Koszul R."/>
            <person name="Lemaire M."/>
            <person name="Lesur I."/>
            <person name="Ma L."/>
            <person name="Muller H."/>
            <person name="Nicaud J.M."/>
            <person name="Nikolski M."/>
            <person name="Oztas S."/>
            <person name="Ozier-Kalogeropoulos O."/>
            <person name="Pellenz S."/>
            <person name="Potier S."/>
            <person name="Richard G.F."/>
            <person name="Straub M.L."/>
            <person name="Suleau A."/>
            <person name="Swennene D."/>
            <person name="Tekaia F."/>
            <person name="Wesolowski-Louvel M."/>
            <person name="Westhof E."/>
            <person name="Wirth B."/>
            <person name="Zeniou-Meyer M."/>
            <person name="Zivanovic I."/>
            <person name="Bolotin-Fukuhara M."/>
            <person name="Thierry A."/>
            <person name="Bouchier C."/>
            <person name="Caudron B."/>
            <person name="Scarpelli C."/>
            <person name="Gaillardin C."/>
            <person name="Weissenbach J."/>
            <person name="Wincker P."/>
            <person name="Souciet J.L."/>
        </authorList>
    </citation>
    <scope>NUCLEOTIDE SEQUENCE [LARGE SCALE GENOMIC DNA]</scope>
    <source>
        <strain evidence="3">ATCC 8585 / CBS 2359 / DSM 70799 / NBRC 1267 / NRRL Y-1140 / WM37</strain>
    </source>
</reference>
<feature type="compositionally biased region" description="Low complexity" evidence="1">
    <location>
        <begin position="218"/>
        <end position="227"/>
    </location>
</feature>
<proteinExistence type="predicted"/>
<dbReference type="PaxDb" id="284590-Q6CRB5"/>
<evidence type="ECO:0000256" key="1">
    <source>
        <dbReference type="SAM" id="MobiDB-lite"/>
    </source>
</evidence>
<dbReference type="AlphaFoldDB" id="Q6CRB5"/>
<dbReference type="PANTHER" id="PTHR12775">
    <property type="entry name" value="PROTEIN C20ORF43 HOMOLOG"/>
    <property type="match status" value="1"/>
</dbReference>
<dbReference type="GO" id="GO:0005634">
    <property type="term" value="C:nucleus"/>
    <property type="evidence" value="ECO:0007669"/>
    <property type="project" value="TreeGrafter"/>
</dbReference>
<keyword evidence="3" id="KW-1185">Reference proteome</keyword>
<sequence length="227" mass="25493">MGNDGGSIIKGVRIRVVDDASKNAAKAKKLEYYWNDLWSNCRLLGTPLMPPLFSDCKGNLFNKESILEWLLVKPEYKSEEYTQVVIDAFSHIKLRKDLVELTNLQELGNGTLGVSLSGTGTTTTDLVLGNRRKFGYIDTCGHVNTLSALDNGTGCYVCGTSYTRLNIVVLNPTEQDDVQRLVERQSWLQNQNLLHSRKPRKRKSDGKPLLSSRKKQKLTTTTTKDIK</sequence>
<accession>Q6CRB5</accession>
<feature type="compositionally biased region" description="Basic residues" evidence="1">
    <location>
        <begin position="195"/>
        <end position="204"/>
    </location>
</feature>
<gene>
    <name evidence="2" type="ORF">KLLA0_D10395g</name>
</gene>
<dbReference type="HOGENOM" id="CLU_048955_2_1_1"/>
<dbReference type="eggNOG" id="KOG3113">
    <property type="taxonomic scope" value="Eukaryota"/>
</dbReference>
<dbReference type="InParanoid" id="Q6CRB5"/>
<dbReference type="STRING" id="284590.Q6CRB5"/>
<dbReference type="Pfam" id="PF04641">
    <property type="entry name" value="Rtf2"/>
    <property type="match status" value="1"/>
</dbReference>
<organism evidence="2 3">
    <name type="scientific">Kluyveromyces lactis (strain ATCC 8585 / CBS 2359 / DSM 70799 / NBRC 1267 / NRRL Y-1140 / WM37)</name>
    <name type="common">Yeast</name>
    <name type="synonym">Candida sphaerica</name>
    <dbReference type="NCBI Taxonomy" id="284590"/>
    <lineage>
        <taxon>Eukaryota</taxon>
        <taxon>Fungi</taxon>
        <taxon>Dikarya</taxon>
        <taxon>Ascomycota</taxon>
        <taxon>Saccharomycotina</taxon>
        <taxon>Saccharomycetes</taxon>
        <taxon>Saccharomycetales</taxon>
        <taxon>Saccharomycetaceae</taxon>
        <taxon>Kluyveromyces</taxon>
    </lineage>
</organism>
<dbReference type="PANTHER" id="PTHR12775:SF0">
    <property type="entry name" value="REPLICATION TERMINATION FACTOR 2"/>
    <property type="match status" value="1"/>
</dbReference>
<feature type="region of interest" description="Disordered" evidence="1">
    <location>
        <begin position="192"/>
        <end position="227"/>
    </location>
</feature>
<protein>
    <submittedName>
        <fullName evidence="2">KLLA0D10395p</fullName>
    </submittedName>
</protein>
<dbReference type="Proteomes" id="UP000000598">
    <property type="component" value="Chromosome D"/>
</dbReference>
<evidence type="ECO:0000313" key="3">
    <source>
        <dbReference type="Proteomes" id="UP000000598"/>
    </source>
</evidence>
<dbReference type="GeneID" id="2893458"/>
<dbReference type="InterPro" id="IPR006735">
    <property type="entry name" value="Rtf2"/>
</dbReference>
<dbReference type="GO" id="GO:0006274">
    <property type="term" value="P:DNA replication termination"/>
    <property type="evidence" value="ECO:0007669"/>
    <property type="project" value="TreeGrafter"/>
</dbReference>